<dbReference type="Proteomes" id="UP001157502">
    <property type="component" value="Chromosome 2"/>
</dbReference>
<comment type="caution">
    <text evidence="1">The sequence shown here is derived from an EMBL/GenBank/DDBJ whole genome shotgun (WGS) entry which is preliminary data.</text>
</comment>
<reference evidence="1" key="1">
    <citation type="submission" date="2021-05" db="EMBL/GenBank/DDBJ databases">
        <authorList>
            <person name="Pan Q."/>
            <person name="Jouanno E."/>
            <person name="Zahm M."/>
            <person name="Klopp C."/>
            <person name="Cabau C."/>
            <person name="Louis A."/>
            <person name="Berthelot C."/>
            <person name="Parey E."/>
            <person name="Roest Crollius H."/>
            <person name="Montfort J."/>
            <person name="Robinson-Rechavi M."/>
            <person name="Bouchez O."/>
            <person name="Lampietro C."/>
            <person name="Lopez Roques C."/>
            <person name="Donnadieu C."/>
            <person name="Postlethwait J."/>
            <person name="Bobe J."/>
            <person name="Dillon D."/>
            <person name="Chandos A."/>
            <person name="von Hippel F."/>
            <person name="Guiguen Y."/>
        </authorList>
    </citation>
    <scope>NUCLEOTIDE SEQUENCE</scope>
    <source>
        <strain evidence="1">YG-Jan2019</strain>
    </source>
</reference>
<organism evidence="1 2">
    <name type="scientific">Dallia pectoralis</name>
    <name type="common">Alaska blackfish</name>
    <dbReference type="NCBI Taxonomy" id="75939"/>
    <lineage>
        <taxon>Eukaryota</taxon>
        <taxon>Metazoa</taxon>
        <taxon>Chordata</taxon>
        <taxon>Craniata</taxon>
        <taxon>Vertebrata</taxon>
        <taxon>Euteleostomi</taxon>
        <taxon>Actinopterygii</taxon>
        <taxon>Neopterygii</taxon>
        <taxon>Teleostei</taxon>
        <taxon>Protacanthopterygii</taxon>
        <taxon>Esociformes</taxon>
        <taxon>Umbridae</taxon>
        <taxon>Dallia</taxon>
    </lineage>
</organism>
<proteinExistence type="predicted"/>
<protein>
    <submittedName>
        <fullName evidence="1">Uncharacterized protein</fullName>
    </submittedName>
</protein>
<keyword evidence="2" id="KW-1185">Reference proteome</keyword>
<name>A0ACC2HHX3_DALPE</name>
<evidence type="ECO:0000313" key="1">
    <source>
        <dbReference type="EMBL" id="KAJ8015427.1"/>
    </source>
</evidence>
<accession>A0ACC2HHX3</accession>
<dbReference type="EMBL" id="CM055729">
    <property type="protein sequence ID" value="KAJ8015427.1"/>
    <property type="molecule type" value="Genomic_DNA"/>
</dbReference>
<evidence type="ECO:0000313" key="2">
    <source>
        <dbReference type="Proteomes" id="UP001157502"/>
    </source>
</evidence>
<sequence length="1079" mass="116468">MERGHISVRRGVSCSPAGLRKPTQGGDTESLTRQSDWQGRDYRGVKGQETLASTNQLGRKTTDLIQGLTRSASLSEKELKEARVRSQIIATQLTVPSGGSNSRGVQLFNRRRQRVNAFTLESCGERDRDEEEEEEDSNAENDREKTEDGDTRNNNLIWREERGGASETDRELNFKNNCRTKPPSWSSTPGGNTGSEVTVSDIMEDPGSEPIYEEVDVIRERHFLPVNERVRKEVAANGSSYKEPNAPTETRNGFHSTQPTGPEIQNGERVSVSLSGPATAILNRTARPFFSPTNVQTTPPGSNSIPPAPTYPTPTLQPVSSSYWTPPCQAFTTPPPPSYPMPPLPDFPGHPPSQSLSSSNPMSPVVSPQVSLVPQYHPAPQVALGSQSQYIHSNTTVSQHIPPPTYPRPNTFIPYNPQPIVQQQQPIKTGILEEGAAAIRRTSTAKKSMFTFKEKPVMAPNPELLSLVQGNDERKKHGLRSVPDLGPEEELLALGAEASNFLAKAEVRAEASKVPEWSSCLKSSRTREPRGQHQPEQTLSNVSGKGAELFAKRQSRMEKYIVANDSGAGQMRSLSPTASLPPSWVYPSNMPGRVKAIANNTDLSAQLTRPSQTAQQVKRRPSQRAPTSEPVPEEPPLENGCTKIEMDLSRHKPYQLNPSLFIFNPVKDPTSTLPRGAPPPPKPLASADTYSRQATSYPSSHSYNSLPRFRQGQSPASQPTSRVVGGGDYYPPHQGGTAGPSGHRITSPVSAFSPKAGVQAPKPNFSAKSAGIKAQMRKESPPTAASTPTTTPQFDRQYSSPEGNSSSAVWSPTPQSTISTSRSPRPATNKAPSPVAPPWETRCQSPAVVNQTTKPFYAASLPRPKTSSTVTSPVSPWGSRSQSPNPNQTPKPFSATIISSNSRTSHPGSITSPLSPSPLFPSPLSPHWGSRCQSPIVSPGAGDSKANHRLLAKNIINAAKRKNSPSPGALSGHNTPISLVSGGSTTQQLHSSKPPFSPFQSRALGCRSPPFASPPPTPTGMMRSPVRLYNSRSLTDSDASVESEDSGLRSPGLHRSHNAYPRGWGGSLRVKRGSVGTDL</sequence>
<gene>
    <name evidence="1" type="ORF">DPEC_G00026000</name>
</gene>